<feature type="transmembrane region" description="Helical" evidence="9">
    <location>
        <begin position="105"/>
        <end position="125"/>
    </location>
</feature>
<dbReference type="InterPro" id="IPR018365">
    <property type="entry name" value="Cell_cycle_FtsW-rel_CS"/>
</dbReference>
<protein>
    <recommendedName>
        <fullName evidence="7">peptidoglycan glycosyltransferase</fullName>
        <ecNumber evidence="7">2.4.99.28</ecNumber>
    </recommendedName>
</protein>
<proteinExistence type="predicted"/>
<comment type="subcellular location">
    <subcellularLocation>
        <location evidence="1">Membrane</location>
        <topology evidence="1">Multi-pass membrane protein</topology>
    </subcellularLocation>
</comment>
<gene>
    <name evidence="10" type="primary">rodA</name>
    <name evidence="11" type="ORF">ACEZDB_02350</name>
    <name evidence="10" type="ORF">ACEZDG_11070</name>
</gene>
<dbReference type="Pfam" id="PF01098">
    <property type="entry name" value="FTSW_RODA_SPOVE"/>
    <property type="match status" value="1"/>
</dbReference>
<dbReference type="EMBL" id="JBHEZX010000004">
    <property type="protein sequence ID" value="MFC1409818.1"/>
    <property type="molecule type" value="Genomic_DNA"/>
</dbReference>
<feature type="transmembrane region" description="Helical" evidence="9">
    <location>
        <begin position="337"/>
        <end position="355"/>
    </location>
</feature>
<dbReference type="Proteomes" id="UP001592582">
    <property type="component" value="Unassembled WGS sequence"/>
</dbReference>
<dbReference type="PROSITE" id="PS00428">
    <property type="entry name" value="FTSW_RODA_SPOVE"/>
    <property type="match status" value="1"/>
</dbReference>
<evidence type="ECO:0000313" key="12">
    <source>
        <dbReference type="Proteomes" id="UP001592530"/>
    </source>
</evidence>
<dbReference type="InterPro" id="IPR001182">
    <property type="entry name" value="FtsW/RodA"/>
</dbReference>
<evidence type="ECO:0000256" key="3">
    <source>
        <dbReference type="ARBA" id="ARBA00022692"/>
    </source>
</evidence>
<evidence type="ECO:0000313" key="10">
    <source>
        <dbReference type="EMBL" id="MFC1409818.1"/>
    </source>
</evidence>
<evidence type="ECO:0000256" key="2">
    <source>
        <dbReference type="ARBA" id="ARBA00004752"/>
    </source>
</evidence>
<evidence type="ECO:0000256" key="1">
    <source>
        <dbReference type="ARBA" id="ARBA00004141"/>
    </source>
</evidence>
<comment type="pathway">
    <text evidence="2">Cell wall biogenesis; peptidoglycan biosynthesis.</text>
</comment>
<keyword evidence="13" id="KW-1185">Reference proteome</keyword>
<evidence type="ECO:0000256" key="8">
    <source>
        <dbReference type="ARBA" id="ARBA00049902"/>
    </source>
</evidence>
<dbReference type="EMBL" id="JBHEZY010000001">
    <property type="protein sequence ID" value="MFC1429497.1"/>
    <property type="molecule type" value="Genomic_DNA"/>
</dbReference>
<feature type="transmembrane region" description="Helical" evidence="9">
    <location>
        <begin position="182"/>
        <end position="211"/>
    </location>
</feature>
<sequence length="403" mass="42329">MTGFTGAGTGYRAPRYAPPRGAMSRLLSRDSPLRRMDWLLVLAALALSGLGSLLVWSATRSRSEINHGDPQYFLVRHLLNLAIGAGLCTAVVLFGHNRLRTAAPFLYALAILGVLAVLSPLGSTVNGAHSWIVLGGGFSVQPSEFCKIAIILAMATLLSARVDAGELPFPDGRSIAQALGLAAVPIGIILLMPDLGSTMVMVVIILGILLASGAPKRWLFGLIAVGTLGAFAVVQLHLLKQYQIARFAAFADPALDPSGVGYNTAQARIAIGSGGLTGKGLFHGTQTTGQFVPEQQTDFVFTVAGEELGFLGAALIILLLGIILWRACRIARQASDLYSTVVAAGVIAWFGFQAFENIGMTLGIMPVAGIPLPFVSYGGSSMFAIWIGIGLLQSVKMQRTIAA</sequence>
<keyword evidence="3 9" id="KW-0812">Transmembrane</keyword>
<evidence type="ECO:0000256" key="5">
    <source>
        <dbReference type="ARBA" id="ARBA00022989"/>
    </source>
</evidence>
<accession>A0ABV6V801</accession>
<feature type="transmembrane region" description="Helical" evidence="9">
    <location>
        <begin position="308"/>
        <end position="325"/>
    </location>
</feature>
<evidence type="ECO:0000256" key="4">
    <source>
        <dbReference type="ARBA" id="ARBA00022960"/>
    </source>
</evidence>
<evidence type="ECO:0000256" key="7">
    <source>
        <dbReference type="ARBA" id="ARBA00044770"/>
    </source>
</evidence>
<keyword evidence="5 9" id="KW-1133">Transmembrane helix</keyword>
<keyword evidence="6 9" id="KW-0472">Membrane</keyword>
<feature type="transmembrane region" description="Helical" evidence="9">
    <location>
        <begin position="375"/>
        <end position="392"/>
    </location>
</feature>
<evidence type="ECO:0000256" key="6">
    <source>
        <dbReference type="ARBA" id="ARBA00023136"/>
    </source>
</evidence>
<dbReference type="InterPro" id="IPR011923">
    <property type="entry name" value="RodA/MrdB"/>
</dbReference>
<comment type="catalytic activity">
    <reaction evidence="8">
        <text>[GlcNAc-(1-&gt;4)-Mur2Ac(oyl-L-Ala-gamma-D-Glu-L-Lys-D-Ala-D-Ala)](n)-di-trans,octa-cis-undecaprenyl diphosphate + beta-D-GlcNAc-(1-&gt;4)-Mur2Ac(oyl-L-Ala-gamma-D-Glu-L-Lys-D-Ala-D-Ala)-di-trans,octa-cis-undecaprenyl diphosphate = [GlcNAc-(1-&gt;4)-Mur2Ac(oyl-L-Ala-gamma-D-Glu-L-Lys-D-Ala-D-Ala)](n+1)-di-trans,octa-cis-undecaprenyl diphosphate + di-trans,octa-cis-undecaprenyl diphosphate + H(+)</text>
        <dbReference type="Rhea" id="RHEA:23708"/>
        <dbReference type="Rhea" id="RHEA-COMP:9602"/>
        <dbReference type="Rhea" id="RHEA-COMP:9603"/>
        <dbReference type="ChEBI" id="CHEBI:15378"/>
        <dbReference type="ChEBI" id="CHEBI:58405"/>
        <dbReference type="ChEBI" id="CHEBI:60033"/>
        <dbReference type="ChEBI" id="CHEBI:78435"/>
        <dbReference type="EC" id="2.4.99.28"/>
    </reaction>
</comment>
<keyword evidence="4" id="KW-0133">Cell shape</keyword>
<organism evidence="10 13">
    <name type="scientific">Streptacidiphilus alkalitolerans</name>
    <dbReference type="NCBI Taxonomy" id="3342712"/>
    <lineage>
        <taxon>Bacteria</taxon>
        <taxon>Bacillati</taxon>
        <taxon>Actinomycetota</taxon>
        <taxon>Actinomycetes</taxon>
        <taxon>Kitasatosporales</taxon>
        <taxon>Streptomycetaceae</taxon>
        <taxon>Streptacidiphilus</taxon>
    </lineage>
</organism>
<dbReference type="RefSeq" id="WP_380506285.1">
    <property type="nucleotide sequence ID" value="NZ_JBHEZX010000004.1"/>
</dbReference>
<comment type="caution">
    <text evidence="10">The sequence shown here is derived from an EMBL/GenBank/DDBJ whole genome shotgun (WGS) entry which is preliminary data.</text>
</comment>
<evidence type="ECO:0000256" key="9">
    <source>
        <dbReference type="SAM" id="Phobius"/>
    </source>
</evidence>
<evidence type="ECO:0000313" key="13">
    <source>
        <dbReference type="Proteomes" id="UP001592582"/>
    </source>
</evidence>
<feature type="transmembrane region" description="Helical" evidence="9">
    <location>
        <begin position="78"/>
        <end position="99"/>
    </location>
</feature>
<dbReference type="Proteomes" id="UP001592530">
    <property type="component" value="Unassembled WGS sequence"/>
</dbReference>
<dbReference type="NCBIfam" id="TIGR02210">
    <property type="entry name" value="rodA_shape"/>
    <property type="match status" value="1"/>
</dbReference>
<dbReference type="PANTHER" id="PTHR30474">
    <property type="entry name" value="CELL CYCLE PROTEIN"/>
    <property type="match status" value="1"/>
</dbReference>
<feature type="transmembrane region" description="Helical" evidence="9">
    <location>
        <begin position="38"/>
        <end position="57"/>
    </location>
</feature>
<dbReference type="EC" id="2.4.99.28" evidence="7"/>
<dbReference type="PANTHER" id="PTHR30474:SF14">
    <property type="entry name" value="CELL CYCLE PROTEIN"/>
    <property type="match status" value="1"/>
</dbReference>
<evidence type="ECO:0000313" key="11">
    <source>
        <dbReference type="EMBL" id="MFC1429497.1"/>
    </source>
</evidence>
<reference evidence="12 13" key="1">
    <citation type="submission" date="2024-09" db="EMBL/GenBank/DDBJ databases">
        <authorList>
            <person name="Lee S.D."/>
        </authorList>
    </citation>
    <scope>NUCLEOTIDE SEQUENCE [LARGE SCALE GENOMIC DNA]</scope>
    <source>
        <strain evidence="10 13">N1-1</strain>
        <strain evidence="11 12">N1-3</strain>
    </source>
</reference>
<feature type="transmembrane region" description="Helical" evidence="9">
    <location>
        <begin position="218"/>
        <end position="238"/>
    </location>
</feature>
<name>A0ABV6V801_9ACTN</name>